<dbReference type="InterPro" id="IPR045865">
    <property type="entry name" value="ACT-like_dom_sf"/>
</dbReference>
<dbReference type="InterPro" id="IPR018449">
    <property type="entry name" value="NIL_domain"/>
</dbReference>
<feature type="non-terminal residue" evidence="2">
    <location>
        <position position="1"/>
    </location>
</feature>
<sequence>YDSGQLVQLTFIGDSAEQPVITNLIRHSDVNVNILQGKITQTQSGSYGTLFIHIDGDDQEVDKAVDFIRSQQVGVEVVSHG</sequence>
<dbReference type="EMBL" id="JAWJAY010000553">
    <property type="protein sequence ID" value="MDV2887845.1"/>
    <property type="molecule type" value="Genomic_DNA"/>
</dbReference>
<dbReference type="Proteomes" id="UP001285636">
    <property type="component" value="Unassembled WGS sequence"/>
</dbReference>
<protein>
    <submittedName>
        <fullName evidence="2">NIL domain-containing protein</fullName>
    </submittedName>
</protein>
<evidence type="ECO:0000313" key="3">
    <source>
        <dbReference type="Proteomes" id="UP001285636"/>
    </source>
</evidence>
<evidence type="ECO:0000259" key="1">
    <source>
        <dbReference type="SMART" id="SM00930"/>
    </source>
</evidence>
<dbReference type="SUPFAM" id="SSF55021">
    <property type="entry name" value="ACT-like"/>
    <property type="match status" value="1"/>
</dbReference>
<organism evidence="2 3">
    <name type="scientific">Alkalihalophilus pseudofirmus</name>
    <name type="common">Bacillus pseudofirmus</name>
    <dbReference type="NCBI Taxonomy" id="79885"/>
    <lineage>
        <taxon>Bacteria</taxon>
        <taxon>Bacillati</taxon>
        <taxon>Bacillota</taxon>
        <taxon>Bacilli</taxon>
        <taxon>Bacillales</taxon>
        <taxon>Bacillaceae</taxon>
        <taxon>Alkalihalophilus</taxon>
    </lineage>
</organism>
<feature type="domain" description="NIL" evidence="1">
    <location>
        <begin position="3"/>
        <end position="78"/>
    </location>
</feature>
<dbReference type="SMART" id="SM00930">
    <property type="entry name" value="NIL"/>
    <property type="match status" value="1"/>
</dbReference>
<proteinExistence type="predicted"/>
<evidence type="ECO:0000313" key="2">
    <source>
        <dbReference type="EMBL" id="MDV2887845.1"/>
    </source>
</evidence>
<dbReference type="Pfam" id="PF09383">
    <property type="entry name" value="NIL"/>
    <property type="match status" value="1"/>
</dbReference>
<accession>A0AAJ2NSL2</accession>
<reference evidence="2" key="1">
    <citation type="submission" date="2023-10" db="EMBL/GenBank/DDBJ databases">
        <title>Screening of Alkalihalophilus pseudofirmusBZ-TG-HK211 and Its Alleviation of Salt Stress on Rapeseed Growth.</title>
        <authorList>
            <person name="Zhao B."/>
            <person name="Guo T."/>
        </authorList>
    </citation>
    <scope>NUCLEOTIDE SEQUENCE</scope>
    <source>
        <strain evidence="2">BZ-TG-HK211</strain>
    </source>
</reference>
<name>A0AAJ2NSL2_ALKPS</name>
<dbReference type="Gene3D" id="3.30.70.260">
    <property type="match status" value="1"/>
</dbReference>
<comment type="caution">
    <text evidence="2">The sequence shown here is derived from an EMBL/GenBank/DDBJ whole genome shotgun (WGS) entry which is preliminary data.</text>
</comment>
<dbReference type="RefSeq" id="WP_323467979.1">
    <property type="nucleotide sequence ID" value="NZ_JAWJAY010000553.1"/>
</dbReference>
<dbReference type="AlphaFoldDB" id="A0AAJ2NSL2"/>
<gene>
    <name evidence="2" type="ORF">RYX45_22005</name>
</gene>